<dbReference type="PANTHER" id="PTHR33353:SF34">
    <property type="entry name" value="ENDO-BETA-1,4-GLUCANASE D"/>
    <property type="match status" value="1"/>
</dbReference>
<feature type="domain" description="Auxiliary Activity family 9 catalytic" evidence="7">
    <location>
        <begin position="19"/>
        <end position="240"/>
    </location>
</feature>
<dbReference type="InterPro" id="IPR005103">
    <property type="entry name" value="AA9_LPMO"/>
</dbReference>
<organism evidence="8 9">
    <name type="scientific">Phyllosticta paracitricarpa</name>
    <dbReference type="NCBI Taxonomy" id="2016321"/>
    <lineage>
        <taxon>Eukaryota</taxon>
        <taxon>Fungi</taxon>
        <taxon>Dikarya</taxon>
        <taxon>Ascomycota</taxon>
        <taxon>Pezizomycotina</taxon>
        <taxon>Dothideomycetes</taxon>
        <taxon>Dothideomycetes incertae sedis</taxon>
        <taxon>Botryosphaeriales</taxon>
        <taxon>Phyllostictaceae</taxon>
        <taxon>Phyllosticta</taxon>
    </lineage>
</organism>
<reference evidence="8 9" key="1">
    <citation type="submission" date="2024-04" db="EMBL/GenBank/DDBJ databases">
        <title>Phyllosticta paracitricarpa is synonymous to the EU quarantine fungus P. citricarpa based on phylogenomic analyses.</title>
        <authorList>
            <consortium name="Lawrence Berkeley National Laboratory"/>
            <person name="Van ingen-buijs V.A."/>
            <person name="Van westerhoven A.C."/>
            <person name="Haridas S."/>
            <person name="Skiadas P."/>
            <person name="Martin F."/>
            <person name="Groenewald J.Z."/>
            <person name="Crous P.W."/>
            <person name="Seidl M.F."/>
        </authorList>
    </citation>
    <scope>NUCLEOTIDE SEQUENCE [LARGE SCALE GENOMIC DNA]</scope>
    <source>
        <strain evidence="8 9">CBS 141358</strain>
    </source>
</reference>
<keyword evidence="6" id="KW-0732">Signal</keyword>
<keyword evidence="3" id="KW-0964">Secreted</keyword>
<keyword evidence="4" id="KW-1015">Disulfide bond</keyword>
<evidence type="ECO:0000313" key="9">
    <source>
        <dbReference type="Proteomes" id="UP001367316"/>
    </source>
</evidence>
<gene>
    <name evidence="8" type="ORF">JOL62DRAFT_555540</name>
</gene>
<dbReference type="Pfam" id="PF03443">
    <property type="entry name" value="AA9"/>
    <property type="match status" value="1"/>
</dbReference>
<dbReference type="GO" id="GO:0016787">
    <property type="term" value="F:hydrolase activity"/>
    <property type="evidence" value="ECO:0007669"/>
    <property type="project" value="UniProtKB-KW"/>
</dbReference>
<sequence length="336" mass="33669">MSRKTLALLAAGAASVSAHGVIVDISTGGKTYEGWSPNYVYENPVPDVAAWHAGGYGMGPVTDFSSESMNCHDNATAATAYMNAAAGADLNIVWGQFGGGSGWPESHKGPIVTYMAPCGDGATGDCTSLSVTDLKWTKVYQSGLLTPGTTDEQVWATDKLRENNKTVATIPSALKAGNYVLRNEIIALHSAGTAGGAQPYPQCYNVKVTGSGSEALPADGVAGGSLYTEKDLVFNIYDTVSNYPIPGPALWSGTGGSSSGGSTPAAGTPAAGTPAAGTPAAGTPAAGTPATTPVVVSTPVAATPTTLQTIAKTTPAAQATPAAANVASTGDDEYDC</sequence>
<comment type="caution">
    <text evidence="8">The sequence shown here is derived from an EMBL/GenBank/DDBJ whole genome shotgun (WGS) entry which is preliminary data.</text>
</comment>
<evidence type="ECO:0000256" key="5">
    <source>
        <dbReference type="SAM" id="MobiDB-lite"/>
    </source>
</evidence>
<feature type="compositionally biased region" description="Low complexity" evidence="5">
    <location>
        <begin position="260"/>
        <end position="292"/>
    </location>
</feature>
<feature type="region of interest" description="Disordered" evidence="5">
    <location>
        <begin position="254"/>
        <end position="292"/>
    </location>
</feature>
<evidence type="ECO:0000256" key="1">
    <source>
        <dbReference type="ARBA" id="ARBA00001973"/>
    </source>
</evidence>
<evidence type="ECO:0000259" key="7">
    <source>
        <dbReference type="Pfam" id="PF03443"/>
    </source>
</evidence>
<dbReference type="EMBL" id="JBBPBF010000011">
    <property type="protein sequence ID" value="KAK7612071.1"/>
    <property type="molecule type" value="Genomic_DNA"/>
</dbReference>
<feature type="chain" id="PRO_5045129940" evidence="6">
    <location>
        <begin position="19"/>
        <end position="336"/>
    </location>
</feature>
<accession>A0ABR1NDB4</accession>
<comment type="subcellular location">
    <subcellularLocation>
        <location evidence="2">Secreted</location>
    </subcellularLocation>
</comment>
<evidence type="ECO:0000256" key="6">
    <source>
        <dbReference type="SAM" id="SignalP"/>
    </source>
</evidence>
<protein>
    <submittedName>
        <fullName evidence="8">Glycosyl hydrolase family 61-domain-containing protein</fullName>
    </submittedName>
</protein>
<dbReference type="InterPro" id="IPR049892">
    <property type="entry name" value="AA9"/>
</dbReference>
<dbReference type="Gene3D" id="2.70.50.70">
    <property type="match status" value="1"/>
</dbReference>
<feature type="region of interest" description="Disordered" evidence="5">
    <location>
        <begin position="311"/>
        <end position="336"/>
    </location>
</feature>
<name>A0ABR1NDB4_9PEZI</name>
<keyword evidence="9" id="KW-1185">Reference proteome</keyword>
<evidence type="ECO:0000256" key="3">
    <source>
        <dbReference type="ARBA" id="ARBA00022525"/>
    </source>
</evidence>
<dbReference type="Proteomes" id="UP001367316">
    <property type="component" value="Unassembled WGS sequence"/>
</dbReference>
<evidence type="ECO:0000256" key="2">
    <source>
        <dbReference type="ARBA" id="ARBA00004613"/>
    </source>
</evidence>
<keyword evidence="8" id="KW-0378">Hydrolase</keyword>
<comment type="cofactor">
    <cofactor evidence="1">
        <name>Cu(2+)</name>
        <dbReference type="ChEBI" id="CHEBI:29036"/>
    </cofactor>
</comment>
<feature type="signal peptide" evidence="6">
    <location>
        <begin position="1"/>
        <end position="18"/>
    </location>
</feature>
<evidence type="ECO:0000313" key="8">
    <source>
        <dbReference type="EMBL" id="KAK7612071.1"/>
    </source>
</evidence>
<evidence type="ECO:0000256" key="4">
    <source>
        <dbReference type="ARBA" id="ARBA00023157"/>
    </source>
</evidence>
<proteinExistence type="predicted"/>
<dbReference type="PANTHER" id="PTHR33353">
    <property type="entry name" value="PUTATIVE (AFU_ORTHOLOGUE AFUA_1G12560)-RELATED"/>
    <property type="match status" value="1"/>
</dbReference>
<feature type="compositionally biased region" description="Low complexity" evidence="5">
    <location>
        <begin position="311"/>
        <end position="329"/>
    </location>
</feature>
<dbReference type="CDD" id="cd21175">
    <property type="entry name" value="LPMO_AA9"/>
    <property type="match status" value="1"/>
</dbReference>